<organism evidence="2 3">
    <name type="scientific">Scophthalmus maximus</name>
    <name type="common">Turbot</name>
    <name type="synonym">Psetta maxima</name>
    <dbReference type="NCBI Taxonomy" id="52904"/>
    <lineage>
        <taxon>Eukaryota</taxon>
        <taxon>Metazoa</taxon>
        <taxon>Chordata</taxon>
        <taxon>Craniata</taxon>
        <taxon>Vertebrata</taxon>
        <taxon>Euteleostomi</taxon>
        <taxon>Actinopterygii</taxon>
        <taxon>Neopterygii</taxon>
        <taxon>Teleostei</taxon>
        <taxon>Neoteleostei</taxon>
        <taxon>Acanthomorphata</taxon>
        <taxon>Carangaria</taxon>
        <taxon>Pleuronectiformes</taxon>
        <taxon>Pleuronectoidei</taxon>
        <taxon>Scophthalmidae</taxon>
        <taxon>Scophthalmus</taxon>
    </lineage>
</organism>
<evidence type="ECO:0000313" key="2">
    <source>
        <dbReference type="EMBL" id="KAF0028485.1"/>
    </source>
</evidence>
<feature type="region of interest" description="Disordered" evidence="1">
    <location>
        <begin position="1"/>
        <end position="66"/>
    </location>
</feature>
<name>A0A6A4S864_SCOMX</name>
<feature type="compositionally biased region" description="Basic and acidic residues" evidence="1">
    <location>
        <begin position="34"/>
        <end position="45"/>
    </location>
</feature>
<feature type="region of interest" description="Disordered" evidence="1">
    <location>
        <begin position="82"/>
        <end position="124"/>
    </location>
</feature>
<gene>
    <name evidence="2" type="ORF">F2P81_019572</name>
</gene>
<feature type="compositionally biased region" description="Polar residues" evidence="1">
    <location>
        <begin position="110"/>
        <end position="124"/>
    </location>
</feature>
<proteinExistence type="predicted"/>
<dbReference type="Proteomes" id="UP000438429">
    <property type="component" value="Unassembled WGS sequence"/>
</dbReference>
<feature type="compositionally biased region" description="Basic and acidic residues" evidence="1">
    <location>
        <begin position="97"/>
        <end position="108"/>
    </location>
</feature>
<evidence type="ECO:0000313" key="3">
    <source>
        <dbReference type="Proteomes" id="UP000438429"/>
    </source>
</evidence>
<feature type="compositionally biased region" description="Basic residues" evidence="1">
    <location>
        <begin position="54"/>
        <end position="64"/>
    </location>
</feature>
<comment type="caution">
    <text evidence="2">The sequence shown here is derived from an EMBL/GenBank/DDBJ whole genome shotgun (WGS) entry which is preliminary data.</text>
</comment>
<protein>
    <submittedName>
        <fullName evidence="2">Uncharacterized protein</fullName>
    </submittedName>
</protein>
<reference evidence="2 3" key="1">
    <citation type="submission" date="2019-06" db="EMBL/GenBank/DDBJ databases">
        <title>Draft genomes of female and male turbot (Scophthalmus maximus).</title>
        <authorList>
            <person name="Xu H."/>
            <person name="Xu X.-W."/>
            <person name="Shao C."/>
            <person name="Chen S."/>
        </authorList>
    </citation>
    <scope>NUCLEOTIDE SEQUENCE [LARGE SCALE GENOMIC DNA]</scope>
    <source>
        <strain evidence="2">Ysfricsl-2016a</strain>
        <tissue evidence="2">Blood</tissue>
    </source>
</reference>
<accession>A0A6A4S864</accession>
<dbReference type="AlphaFoldDB" id="A0A6A4S864"/>
<dbReference type="EMBL" id="VEVO01000017">
    <property type="protein sequence ID" value="KAF0028485.1"/>
    <property type="molecule type" value="Genomic_DNA"/>
</dbReference>
<evidence type="ECO:0000256" key="1">
    <source>
        <dbReference type="SAM" id="MobiDB-lite"/>
    </source>
</evidence>
<sequence>MATLYQRFTGKINTNKSFPGNRPEASRLLGQGAEGERAAAEEDGQRPPPPPQHQHQHQHQQHRRHCEDEDIIITFDTDKVPCGYRWKPSLAAPGHPGRGEKNPPKPDAVRSSQAPEWSTCSSSVDVADDGSKRIWIGDVEQRECWPMENIIRYYYTQFGRRIIDIHPREERENIRTRTSVTSGGSRR</sequence>